<keyword evidence="3" id="KW-1185">Reference proteome</keyword>
<comment type="caution">
    <text evidence="2">The sequence shown here is derived from an EMBL/GenBank/DDBJ whole genome shotgun (WGS) entry which is preliminary data.</text>
</comment>
<sequence length="257" mass="28552">MHFILAIVSLATLATAVPINTATDGVYGEYASYKPYASYGPYAAAADEAAAKMGMQITHMKRTPINMAEDTDYTKYASYKPYTTYGPYAATVDEEAAKMGMAMGMGKRAANMMHEASMMSDAKMVPDSMGEEGMKRDMMDPSMHADMMTKPCAYKRGEISVRECMRRRDGMGKEMDMPMSMMEESMMGDPMMAKTDMKRHGLDFSEMAKGNLVPDAMMGGEEKESMKRDMMEHSVMGGEGTENMMEESMMGQENMKH</sequence>
<gene>
    <name evidence="2" type="ORF">FB567DRAFT_547469</name>
</gene>
<proteinExistence type="predicted"/>
<feature type="chain" id="PRO_5035450326" evidence="1">
    <location>
        <begin position="17"/>
        <end position="257"/>
    </location>
</feature>
<feature type="signal peptide" evidence="1">
    <location>
        <begin position="1"/>
        <end position="16"/>
    </location>
</feature>
<keyword evidence="1" id="KW-0732">Signal</keyword>
<name>A0A8K0RCZ5_9PLEO</name>
<dbReference type="Proteomes" id="UP000813461">
    <property type="component" value="Unassembled WGS sequence"/>
</dbReference>
<organism evidence="2 3">
    <name type="scientific">Paraphoma chrysanthemicola</name>
    <dbReference type="NCBI Taxonomy" id="798071"/>
    <lineage>
        <taxon>Eukaryota</taxon>
        <taxon>Fungi</taxon>
        <taxon>Dikarya</taxon>
        <taxon>Ascomycota</taxon>
        <taxon>Pezizomycotina</taxon>
        <taxon>Dothideomycetes</taxon>
        <taxon>Pleosporomycetidae</taxon>
        <taxon>Pleosporales</taxon>
        <taxon>Pleosporineae</taxon>
        <taxon>Phaeosphaeriaceae</taxon>
        <taxon>Paraphoma</taxon>
    </lineage>
</organism>
<evidence type="ECO:0000313" key="2">
    <source>
        <dbReference type="EMBL" id="KAH7089925.1"/>
    </source>
</evidence>
<evidence type="ECO:0000313" key="3">
    <source>
        <dbReference type="Proteomes" id="UP000813461"/>
    </source>
</evidence>
<evidence type="ECO:0000256" key="1">
    <source>
        <dbReference type="SAM" id="SignalP"/>
    </source>
</evidence>
<accession>A0A8K0RCZ5</accession>
<reference evidence="2" key="1">
    <citation type="journal article" date="2021" name="Nat. Commun.">
        <title>Genetic determinants of endophytism in the Arabidopsis root mycobiome.</title>
        <authorList>
            <person name="Mesny F."/>
            <person name="Miyauchi S."/>
            <person name="Thiergart T."/>
            <person name="Pickel B."/>
            <person name="Atanasova L."/>
            <person name="Karlsson M."/>
            <person name="Huettel B."/>
            <person name="Barry K.W."/>
            <person name="Haridas S."/>
            <person name="Chen C."/>
            <person name="Bauer D."/>
            <person name="Andreopoulos W."/>
            <person name="Pangilinan J."/>
            <person name="LaButti K."/>
            <person name="Riley R."/>
            <person name="Lipzen A."/>
            <person name="Clum A."/>
            <person name="Drula E."/>
            <person name="Henrissat B."/>
            <person name="Kohler A."/>
            <person name="Grigoriev I.V."/>
            <person name="Martin F.M."/>
            <person name="Hacquard S."/>
        </authorList>
    </citation>
    <scope>NUCLEOTIDE SEQUENCE</scope>
    <source>
        <strain evidence="2">MPI-SDFR-AT-0120</strain>
    </source>
</reference>
<dbReference type="OrthoDB" id="10505825at2759"/>
<dbReference type="AlphaFoldDB" id="A0A8K0RCZ5"/>
<dbReference type="EMBL" id="JAGMVJ010000006">
    <property type="protein sequence ID" value="KAH7089925.1"/>
    <property type="molecule type" value="Genomic_DNA"/>
</dbReference>
<protein>
    <submittedName>
        <fullName evidence="2">Uncharacterized protein</fullName>
    </submittedName>
</protein>